<feature type="non-terminal residue" evidence="2">
    <location>
        <position position="67"/>
    </location>
</feature>
<reference evidence="2 3" key="1">
    <citation type="journal article" date="2019" name="Int. J. Syst. Evol. Microbiol.">
        <title>The Global Catalogue of Microorganisms (GCM) 10K type strain sequencing project: providing services to taxonomists for standard genome sequencing and annotation.</title>
        <authorList>
            <consortium name="The Broad Institute Genomics Platform"/>
            <consortium name="The Broad Institute Genome Sequencing Center for Infectious Disease"/>
            <person name="Wu L."/>
            <person name="Ma J."/>
        </authorList>
    </citation>
    <scope>NUCLEOTIDE SEQUENCE [LARGE SCALE GENOMIC DNA]</scope>
    <source>
        <strain evidence="2 3">NBRC 111368</strain>
    </source>
</reference>
<evidence type="ECO:0008006" key="4">
    <source>
        <dbReference type="Google" id="ProtNLM"/>
    </source>
</evidence>
<dbReference type="EMBL" id="JBHSWU010000966">
    <property type="protein sequence ID" value="MFC6726224.1"/>
    <property type="molecule type" value="Genomic_DNA"/>
</dbReference>
<dbReference type="AlphaFoldDB" id="A0ABD5S3E0"/>
<keyword evidence="3" id="KW-1185">Reference proteome</keyword>
<evidence type="ECO:0000313" key="3">
    <source>
        <dbReference type="Proteomes" id="UP001596328"/>
    </source>
</evidence>
<sequence>MDPDAYRCEDCRWEAIAGDEDAHELLRLALDHFERTGHRISRVDGSDGAPDRVPRPADADDPGDRPA</sequence>
<organism evidence="2 3">
    <name type="scientific">Halobium palmae</name>
    <dbReference type="NCBI Taxonomy" id="1776492"/>
    <lineage>
        <taxon>Archaea</taxon>
        <taxon>Methanobacteriati</taxon>
        <taxon>Methanobacteriota</taxon>
        <taxon>Stenosarchaea group</taxon>
        <taxon>Halobacteria</taxon>
        <taxon>Halobacteriales</taxon>
        <taxon>Haloferacaceae</taxon>
        <taxon>Halobium</taxon>
    </lineage>
</organism>
<evidence type="ECO:0000256" key="1">
    <source>
        <dbReference type="SAM" id="MobiDB-lite"/>
    </source>
</evidence>
<feature type="region of interest" description="Disordered" evidence="1">
    <location>
        <begin position="40"/>
        <end position="67"/>
    </location>
</feature>
<protein>
    <recommendedName>
        <fullName evidence="4">DUF1059 domain-containing protein</fullName>
    </recommendedName>
</protein>
<accession>A0ABD5S3E0</accession>
<evidence type="ECO:0000313" key="2">
    <source>
        <dbReference type="EMBL" id="MFC6726224.1"/>
    </source>
</evidence>
<name>A0ABD5S3E0_9EURY</name>
<dbReference type="Proteomes" id="UP001596328">
    <property type="component" value="Unassembled WGS sequence"/>
</dbReference>
<proteinExistence type="predicted"/>
<comment type="caution">
    <text evidence="2">The sequence shown here is derived from an EMBL/GenBank/DDBJ whole genome shotgun (WGS) entry which is preliminary data.</text>
</comment>
<gene>
    <name evidence="2" type="ORF">ACFQE1_18015</name>
</gene>